<dbReference type="EMBL" id="JBAHYK010003381">
    <property type="protein sequence ID" value="KAL0563569.1"/>
    <property type="molecule type" value="Genomic_DNA"/>
</dbReference>
<dbReference type="Pfam" id="PF00106">
    <property type="entry name" value="adh_short"/>
    <property type="match status" value="1"/>
</dbReference>
<dbReference type="PRINTS" id="PR00081">
    <property type="entry name" value="GDHRDH"/>
</dbReference>
<sequence>MNASTKITNEKGEDFGNPAQTPSSHQFTLDDVPDLTGKVALVTGGSEGIGYGTTWTFLRHNVHKLYLLCASPEIVPGAREAIANELGQVAADRTIWKHCDMADWKRVEQVAEEIKRDTHRLDILVNNAGRGVRTYQETEYGVDRHMAVNHFGLVVLTLGLLPLLEKTAEGGNTVRITVQASNLHRSAPEDTKFESLEELNRDLGPDSQFGRSKLAGILYARWFARHVTEAGHPTLLMNATHPGSLDTESKQDIHEPYPLAGYGMIDGMKPSKKSQLEGAVSTVYAATVTGRSGQYINSPAVPEAGSDQAQDEKLGDNLMELTRKVYEEKMREEPSPS</sequence>
<dbReference type="Proteomes" id="UP001465976">
    <property type="component" value="Unassembled WGS sequence"/>
</dbReference>
<evidence type="ECO:0000313" key="3">
    <source>
        <dbReference type="EMBL" id="KAL0563569.1"/>
    </source>
</evidence>
<dbReference type="PANTHER" id="PTHR43157">
    <property type="entry name" value="PHOSPHATIDYLINOSITOL-GLYCAN BIOSYNTHESIS CLASS F PROTEIN-RELATED"/>
    <property type="match status" value="1"/>
</dbReference>
<evidence type="ECO:0000313" key="4">
    <source>
        <dbReference type="Proteomes" id="UP001465976"/>
    </source>
</evidence>
<dbReference type="InterPro" id="IPR036291">
    <property type="entry name" value="NAD(P)-bd_dom_sf"/>
</dbReference>
<dbReference type="PANTHER" id="PTHR43157:SF31">
    <property type="entry name" value="PHOSPHATIDYLINOSITOL-GLYCAN BIOSYNTHESIS CLASS F PROTEIN"/>
    <property type="match status" value="1"/>
</dbReference>
<dbReference type="SUPFAM" id="SSF51735">
    <property type="entry name" value="NAD(P)-binding Rossmann-fold domains"/>
    <property type="match status" value="1"/>
</dbReference>
<keyword evidence="4" id="KW-1185">Reference proteome</keyword>
<feature type="compositionally biased region" description="Polar residues" evidence="2">
    <location>
        <begin position="18"/>
        <end position="27"/>
    </location>
</feature>
<name>A0ABR3EL12_9AGAR</name>
<proteinExistence type="predicted"/>
<keyword evidence="1" id="KW-0560">Oxidoreductase</keyword>
<accession>A0ABR3EL12</accession>
<evidence type="ECO:0000256" key="2">
    <source>
        <dbReference type="SAM" id="MobiDB-lite"/>
    </source>
</evidence>
<dbReference type="InterPro" id="IPR002347">
    <property type="entry name" value="SDR_fam"/>
</dbReference>
<feature type="region of interest" description="Disordered" evidence="2">
    <location>
        <begin position="1"/>
        <end position="29"/>
    </location>
</feature>
<evidence type="ECO:0008006" key="5">
    <source>
        <dbReference type="Google" id="ProtNLM"/>
    </source>
</evidence>
<gene>
    <name evidence="3" type="ORF">V5O48_018497</name>
</gene>
<comment type="caution">
    <text evidence="3">The sequence shown here is derived from an EMBL/GenBank/DDBJ whole genome shotgun (WGS) entry which is preliminary data.</text>
</comment>
<organism evidence="3 4">
    <name type="scientific">Marasmius crinis-equi</name>
    <dbReference type="NCBI Taxonomy" id="585013"/>
    <lineage>
        <taxon>Eukaryota</taxon>
        <taxon>Fungi</taxon>
        <taxon>Dikarya</taxon>
        <taxon>Basidiomycota</taxon>
        <taxon>Agaricomycotina</taxon>
        <taxon>Agaricomycetes</taxon>
        <taxon>Agaricomycetidae</taxon>
        <taxon>Agaricales</taxon>
        <taxon>Marasmiineae</taxon>
        <taxon>Marasmiaceae</taxon>
        <taxon>Marasmius</taxon>
    </lineage>
</organism>
<dbReference type="Gene3D" id="3.40.50.720">
    <property type="entry name" value="NAD(P)-binding Rossmann-like Domain"/>
    <property type="match status" value="1"/>
</dbReference>
<protein>
    <recommendedName>
        <fullName evidence="5">NAD(P)-binding protein</fullName>
    </recommendedName>
</protein>
<evidence type="ECO:0000256" key="1">
    <source>
        <dbReference type="ARBA" id="ARBA00023002"/>
    </source>
</evidence>
<feature type="region of interest" description="Disordered" evidence="2">
    <location>
        <begin position="294"/>
        <end position="313"/>
    </location>
</feature>
<reference evidence="3 4" key="1">
    <citation type="submission" date="2024-02" db="EMBL/GenBank/DDBJ databases">
        <title>A draft genome for the cacao thread blight pathogen Marasmius crinis-equi.</title>
        <authorList>
            <person name="Cohen S.P."/>
            <person name="Baruah I.K."/>
            <person name="Amoako-Attah I."/>
            <person name="Bukari Y."/>
            <person name="Meinhardt L.W."/>
            <person name="Bailey B.A."/>
        </authorList>
    </citation>
    <scope>NUCLEOTIDE SEQUENCE [LARGE SCALE GENOMIC DNA]</scope>
    <source>
        <strain evidence="3 4">GH-76</strain>
    </source>
</reference>